<dbReference type="GeneID" id="37118744"/>
<comment type="caution">
    <text evidence="2">The sequence shown here is derived from an EMBL/GenBank/DDBJ whole genome shotgun (WGS) entry which is preliminary data.</text>
</comment>
<name>A0A317XAN2_9EURO</name>
<reference evidence="2 3" key="1">
    <citation type="submission" date="2016-12" db="EMBL/GenBank/DDBJ databases">
        <title>The genomes of Aspergillus section Nigri reveals drivers in fungal speciation.</title>
        <authorList>
            <consortium name="DOE Joint Genome Institute"/>
            <person name="Vesth T.C."/>
            <person name="Nybo J."/>
            <person name="Theobald S."/>
            <person name="Brandl J."/>
            <person name="Frisvad J.C."/>
            <person name="Nielsen K.F."/>
            <person name="Lyhne E.K."/>
            <person name="Kogle M.E."/>
            <person name="Kuo A."/>
            <person name="Riley R."/>
            <person name="Clum A."/>
            <person name="Nolan M."/>
            <person name="Lipzen A."/>
            <person name="Salamov A."/>
            <person name="Henrissat B."/>
            <person name="Wiebenga A."/>
            <person name="De Vries R.P."/>
            <person name="Grigoriev I.V."/>
            <person name="Mortensen U.H."/>
            <person name="Andersen M.R."/>
            <person name="Baker S.E."/>
        </authorList>
    </citation>
    <scope>NUCLEOTIDE SEQUENCE [LARGE SCALE GENOMIC DNA]</scope>
    <source>
        <strain evidence="2 3">CBS 115572</strain>
    </source>
</reference>
<organism evidence="2 3">
    <name type="scientific">Aspergillus sclerotioniger CBS 115572</name>
    <dbReference type="NCBI Taxonomy" id="1450535"/>
    <lineage>
        <taxon>Eukaryota</taxon>
        <taxon>Fungi</taxon>
        <taxon>Dikarya</taxon>
        <taxon>Ascomycota</taxon>
        <taxon>Pezizomycotina</taxon>
        <taxon>Eurotiomycetes</taxon>
        <taxon>Eurotiomycetidae</taxon>
        <taxon>Eurotiales</taxon>
        <taxon>Aspergillaceae</taxon>
        <taxon>Aspergillus</taxon>
        <taxon>Aspergillus subgen. Circumdati</taxon>
    </lineage>
</organism>
<dbReference type="EMBL" id="MSFK01000004">
    <property type="protein sequence ID" value="PWY94627.1"/>
    <property type="molecule type" value="Genomic_DNA"/>
</dbReference>
<evidence type="ECO:0000313" key="2">
    <source>
        <dbReference type="EMBL" id="PWY94627.1"/>
    </source>
</evidence>
<dbReference type="RefSeq" id="XP_025471388.1">
    <property type="nucleotide sequence ID" value="XM_025616601.1"/>
</dbReference>
<keyword evidence="3" id="KW-1185">Reference proteome</keyword>
<evidence type="ECO:0000256" key="1">
    <source>
        <dbReference type="SAM" id="MobiDB-lite"/>
    </source>
</evidence>
<proteinExistence type="predicted"/>
<evidence type="ECO:0000313" key="3">
    <source>
        <dbReference type="Proteomes" id="UP000246702"/>
    </source>
</evidence>
<sequence length="300" mass="33807">MGMSEDVKRYVSNHLKNDASEFAAYIEDIATNRAVQPPLGQATPLGAFTWARALQLVILQKTSMILKQTWGPSSNTRSLGGVFDKELDSTIDTQEEEPDDTTDIQEEELDSTTDTQEDIEMDDSDPSEVTNIEEYDLGTLMEETMTNFSDGSLILPDRTSYREGVDIVKVSLMALLSALTLTCERARLNWDVKKKRLDCNLGHAKIRSINDGCLRDRKTGNVLAVVEANPFLLFANPEQTLMQMGLEMLAHIVDCVQNGRPKKRYLLFSEHLNEIYLTWALFTISLARMEQTRGRANFLS</sequence>
<dbReference type="OrthoDB" id="4505106at2759"/>
<dbReference type="STRING" id="1450535.A0A317XAN2"/>
<protein>
    <submittedName>
        <fullName evidence="2">Uncharacterized protein</fullName>
    </submittedName>
</protein>
<feature type="region of interest" description="Disordered" evidence="1">
    <location>
        <begin position="87"/>
        <end position="128"/>
    </location>
</feature>
<gene>
    <name evidence="2" type="ORF">BO94DRAFT_610072</name>
</gene>
<dbReference type="AlphaFoldDB" id="A0A317XAN2"/>
<feature type="compositionally biased region" description="Acidic residues" evidence="1">
    <location>
        <begin position="93"/>
        <end position="128"/>
    </location>
</feature>
<accession>A0A317XAN2</accession>
<dbReference type="Proteomes" id="UP000246702">
    <property type="component" value="Unassembled WGS sequence"/>
</dbReference>